<dbReference type="InterPro" id="IPR029058">
    <property type="entry name" value="AB_hydrolase_fold"/>
</dbReference>
<feature type="compositionally biased region" description="Low complexity" evidence="1">
    <location>
        <begin position="338"/>
        <end position="347"/>
    </location>
</feature>
<proteinExistence type="predicted"/>
<dbReference type="EMBL" id="CP034550">
    <property type="protein sequence ID" value="QFZ18671.1"/>
    <property type="molecule type" value="Genomic_DNA"/>
</dbReference>
<keyword evidence="3" id="KW-1185">Reference proteome</keyword>
<dbReference type="KEGG" id="ssyi:EKG83_15425"/>
<evidence type="ECO:0000313" key="2">
    <source>
        <dbReference type="EMBL" id="QFZ18671.1"/>
    </source>
</evidence>
<accession>A0A5Q0GXJ7</accession>
<dbReference type="AlphaFoldDB" id="A0A5Q0GXJ7"/>
<dbReference type="SUPFAM" id="SSF53474">
    <property type="entry name" value="alpha/beta-Hydrolases"/>
    <property type="match status" value="1"/>
</dbReference>
<sequence>MPNNHVRLARRIPVPDAVPTVSVNPVTPPAPDRGLPLQLRVTAPLHGDAAAIVLLSHGGGSSHYLVSKDGYSPLVDFYASHGFAVIQPTHLSSPGGGLGLDTGAPGHPLFWRSRIDDFTLILDNLTAVEAQAPVRLDPTRIAVVGHSAGGNTAGVLLGARATDPAGGTALDLRDPRIGAGVPLASTGSAEGMTDTMRERYPELEADFSHLTTPTLVVHGDEDDNRVATTRGAKHHLGGIMGYSLAETDDEDPERPAVTQRATWAYLRSALHDGDPAWQQEVIQCGRGFGGASAAVAEGPAATSPAARSDREGRPGGPSAPNSAQGLRSGSRPRPLVPTGVARAARTGATRRRAGTSPLDVFSW</sequence>
<evidence type="ECO:0000256" key="1">
    <source>
        <dbReference type="SAM" id="MobiDB-lite"/>
    </source>
</evidence>
<feature type="region of interest" description="Disordered" evidence="1">
    <location>
        <begin position="291"/>
        <end position="363"/>
    </location>
</feature>
<dbReference type="PANTHER" id="PTHR33428">
    <property type="entry name" value="CHLOROPHYLLASE-2, CHLOROPLASTIC"/>
    <property type="match status" value="1"/>
</dbReference>
<dbReference type="PANTHER" id="PTHR33428:SF14">
    <property type="entry name" value="CARBOXYLESTERASE TYPE B DOMAIN-CONTAINING PROTEIN"/>
    <property type="match status" value="1"/>
</dbReference>
<name>A0A5Q0GXJ7_SACSY</name>
<reference evidence="3" key="1">
    <citation type="journal article" date="2021" name="Curr. Microbiol.">
        <title>Complete genome of nocamycin-producing strain Saccharothrix syringae NRRL B-16468 reveals the biosynthetic potential for secondary metabolites.</title>
        <authorList>
            <person name="Mo X."/>
            <person name="Yang S."/>
        </authorList>
    </citation>
    <scope>NUCLEOTIDE SEQUENCE [LARGE SCALE GENOMIC DNA]</scope>
    <source>
        <strain evidence="3">ATCC 51364 / DSM 43886 / JCM 6844 / KCTC 9398 / NBRC 14523 / NRRL B-16468 / INA 2240</strain>
    </source>
</reference>
<protein>
    <submittedName>
        <fullName evidence="2">Chlorophyllase</fullName>
    </submittedName>
</protein>
<organism evidence="2 3">
    <name type="scientific">Saccharothrix syringae</name>
    <name type="common">Nocardiopsis syringae</name>
    <dbReference type="NCBI Taxonomy" id="103733"/>
    <lineage>
        <taxon>Bacteria</taxon>
        <taxon>Bacillati</taxon>
        <taxon>Actinomycetota</taxon>
        <taxon>Actinomycetes</taxon>
        <taxon>Pseudonocardiales</taxon>
        <taxon>Pseudonocardiaceae</taxon>
        <taxon>Saccharothrix</taxon>
    </lineage>
</organism>
<evidence type="ECO:0000313" key="3">
    <source>
        <dbReference type="Proteomes" id="UP000325787"/>
    </source>
</evidence>
<dbReference type="Gene3D" id="3.40.50.1820">
    <property type="entry name" value="alpha/beta hydrolase"/>
    <property type="match status" value="1"/>
</dbReference>
<feature type="compositionally biased region" description="Low complexity" evidence="1">
    <location>
        <begin position="291"/>
        <end position="306"/>
    </location>
</feature>
<dbReference type="RefSeq" id="WP_153278137.1">
    <property type="nucleotide sequence ID" value="NZ_CP034550.1"/>
</dbReference>
<dbReference type="Proteomes" id="UP000325787">
    <property type="component" value="Chromosome"/>
</dbReference>
<dbReference type="OrthoDB" id="339159at2"/>
<gene>
    <name evidence="2" type="ORF">EKG83_15425</name>
</gene>